<dbReference type="AlphaFoldDB" id="A0A6M1TF32"/>
<dbReference type="RefSeq" id="WP_165270055.1">
    <property type="nucleotide sequence ID" value="NZ_JAALLS010000019.1"/>
</dbReference>
<dbReference type="SUPFAM" id="SSF54593">
    <property type="entry name" value="Glyoxalase/Bleomycin resistance protein/Dihydroxybiphenyl dioxygenase"/>
    <property type="match status" value="1"/>
</dbReference>
<dbReference type="Proteomes" id="UP000479132">
    <property type="component" value="Unassembled WGS sequence"/>
</dbReference>
<evidence type="ECO:0000259" key="1">
    <source>
        <dbReference type="PROSITE" id="PS51819"/>
    </source>
</evidence>
<proteinExistence type="predicted"/>
<dbReference type="PROSITE" id="PS51819">
    <property type="entry name" value="VOC"/>
    <property type="match status" value="1"/>
</dbReference>
<reference evidence="2 3" key="1">
    <citation type="submission" date="2020-02" db="EMBL/GenBank/DDBJ databases">
        <title>Aliifodinibius halophilus 2W32, complete genome.</title>
        <authorList>
            <person name="Li Y."/>
            <person name="Wu S."/>
        </authorList>
    </citation>
    <scope>NUCLEOTIDE SEQUENCE [LARGE SCALE GENOMIC DNA]</scope>
    <source>
        <strain evidence="2 3">2W32</strain>
    </source>
</reference>
<sequence length="129" mass="14925">MKLKSLTPNLMVKDVNETIEFYTSILNFEVLQTVPEEGELDWGFVRKDDVLIMFQKDSSIKSEYPELKAQQQGGALTLYIKTEDLDHLFQNIKDEVQIVKEMHETFYGAHEFAIQDPNGFILTFSDTLT</sequence>
<accession>A0A6M1TF32</accession>
<dbReference type="Gene3D" id="3.10.180.10">
    <property type="entry name" value="2,3-Dihydroxybiphenyl 1,2-Dioxygenase, domain 1"/>
    <property type="match status" value="1"/>
</dbReference>
<evidence type="ECO:0000313" key="2">
    <source>
        <dbReference type="EMBL" id="NGP89384.1"/>
    </source>
</evidence>
<dbReference type="Pfam" id="PF00903">
    <property type="entry name" value="Glyoxalase"/>
    <property type="match status" value="1"/>
</dbReference>
<feature type="domain" description="VOC" evidence="1">
    <location>
        <begin position="2"/>
        <end position="127"/>
    </location>
</feature>
<dbReference type="PANTHER" id="PTHR34109:SF4">
    <property type="entry name" value="LYASE"/>
    <property type="match status" value="1"/>
</dbReference>
<gene>
    <name evidence="2" type="ORF">G3569_13580</name>
</gene>
<keyword evidence="3" id="KW-1185">Reference proteome</keyword>
<evidence type="ECO:0000313" key="3">
    <source>
        <dbReference type="Proteomes" id="UP000479132"/>
    </source>
</evidence>
<comment type="caution">
    <text evidence="2">The sequence shown here is derived from an EMBL/GenBank/DDBJ whole genome shotgun (WGS) entry which is preliminary data.</text>
</comment>
<dbReference type="EMBL" id="JAALLS010000019">
    <property type="protein sequence ID" value="NGP89384.1"/>
    <property type="molecule type" value="Genomic_DNA"/>
</dbReference>
<organism evidence="2 3">
    <name type="scientific">Fodinibius halophilus</name>
    <dbReference type="NCBI Taxonomy" id="1736908"/>
    <lineage>
        <taxon>Bacteria</taxon>
        <taxon>Pseudomonadati</taxon>
        <taxon>Balneolota</taxon>
        <taxon>Balneolia</taxon>
        <taxon>Balneolales</taxon>
        <taxon>Balneolaceae</taxon>
        <taxon>Fodinibius</taxon>
    </lineage>
</organism>
<dbReference type="InterPro" id="IPR029068">
    <property type="entry name" value="Glyas_Bleomycin-R_OHBP_Dase"/>
</dbReference>
<name>A0A6M1TF32_9BACT</name>
<dbReference type="InterPro" id="IPR004360">
    <property type="entry name" value="Glyas_Fos-R_dOase_dom"/>
</dbReference>
<protein>
    <submittedName>
        <fullName evidence="2">Glyoxalase</fullName>
    </submittedName>
</protein>
<dbReference type="InterPro" id="IPR037523">
    <property type="entry name" value="VOC_core"/>
</dbReference>
<dbReference type="PANTHER" id="PTHR34109">
    <property type="entry name" value="BNAUNNG04460D PROTEIN-RELATED"/>
    <property type="match status" value="1"/>
</dbReference>